<name>A0A091EXH3_CORBR</name>
<evidence type="ECO:0000313" key="1">
    <source>
        <dbReference type="EMBL" id="KFO54360.1"/>
    </source>
</evidence>
<keyword evidence="2" id="KW-1185">Reference proteome</keyword>
<sequence>PVTLEDLQLLADLFYLPYEHGPKGAQMLREFQWLRANSSVVSVNCKGKDAEKVKEWRNRAAKFEEMCSLVMGMFTRLSNCANRTILYDMYSYVWDIKSIMSMVKSFVQWLGCRSQSSAQFLSGDQEPWAFRGGLAGEFQRLLPIDGANDLFFQPPPLTPTSKVYTIRPYFPKDESRRLTAKPFLSFPAIQLNCNVFEGNFELLSGKRLVGGLLTLSLDYCFVLEDEDGICGYALGTVDVTPFIKKCKMSWIPFMQEKYTKPNSDKELSEAEKIMLSFHEEQEVLPESFLANFPSLIKIDIHKKVTDPSVAKSMMACLLSSLKANGSRGAFCEVRPDDKRILEFYSKLG</sequence>
<dbReference type="Gene3D" id="1.20.58.240">
    <property type="entry name" value="STAT, domain 1"/>
    <property type="match status" value="1"/>
</dbReference>
<gene>
    <name evidence="1" type="ORF">N302_13577</name>
</gene>
<feature type="non-terminal residue" evidence="1">
    <location>
        <position position="348"/>
    </location>
</feature>
<dbReference type="FunFam" id="1.20.58.240:FF:000001">
    <property type="entry name" value="O-GlcNAcase like"/>
    <property type="match status" value="1"/>
</dbReference>
<feature type="non-terminal residue" evidence="1">
    <location>
        <position position="1"/>
    </location>
</feature>
<dbReference type="Gene3D" id="3.40.630.30">
    <property type="match status" value="1"/>
</dbReference>
<evidence type="ECO:0000313" key="2">
    <source>
        <dbReference type="Proteomes" id="UP000052976"/>
    </source>
</evidence>
<protein>
    <submittedName>
        <fullName evidence="1">Bifunctional protein NCOAT</fullName>
    </submittedName>
</protein>
<dbReference type="STRING" id="85066.A0A091EXH3"/>
<dbReference type="PANTHER" id="PTHR13170">
    <property type="entry name" value="O-GLCNACASE"/>
    <property type="match status" value="1"/>
</dbReference>
<dbReference type="GO" id="GO:0009100">
    <property type="term" value="P:glycoprotein metabolic process"/>
    <property type="evidence" value="ECO:0007669"/>
    <property type="project" value="TreeGrafter"/>
</dbReference>
<dbReference type="PANTHER" id="PTHR13170:SF16">
    <property type="entry name" value="PROTEIN O-GLCNACASE"/>
    <property type="match status" value="1"/>
</dbReference>
<dbReference type="Proteomes" id="UP000052976">
    <property type="component" value="Unassembled WGS sequence"/>
</dbReference>
<dbReference type="EMBL" id="KK718105">
    <property type="protein sequence ID" value="KFO54360.1"/>
    <property type="molecule type" value="Genomic_DNA"/>
</dbReference>
<dbReference type="AlphaFoldDB" id="A0A091EXH3"/>
<organism evidence="1 2">
    <name type="scientific">Corvus brachyrhynchos</name>
    <name type="common">American crow</name>
    <dbReference type="NCBI Taxonomy" id="85066"/>
    <lineage>
        <taxon>Eukaryota</taxon>
        <taxon>Metazoa</taxon>
        <taxon>Chordata</taxon>
        <taxon>Craniata</taxon>
        <taxon>Vertebrata</taxon>
        <taxon>Euteleostomi</taxon>
        <taxon>Archelosauria</taxon>
        <taxon>Archosauria</taxon>
        <taxon>Dinosauria</taxon>
        <taxon>Saurischia</taxon>
        <taxon>Theropoda</taxon>
        <taxon>Coelurosauria</taxon>
        <taxon>Aves</taxon>
        <taxon>Neognathae</taxon>
        <taxon>Neoaves</taxon>
        <taxon>Telluraves</taxon>
        <taxon>Australaves</taxon>
        <taxon>Passeriformes</taxon>
        <taxon>Corvoidea</taxon>
        <taxon>Corvidae</taxon>
        <taxon>Corvus</taxon>
    </lineage>
</organism>
<dbReference type="GO" id="GO:0016231">
    <property type="term" value="F:beta-N-acetylglucosaminidase activity"/>
    <property type="evidence" value="ECO:0007669"/>
    <property type="project" value="TreeGrafter"/>
</dbReference>
<accession>A0A091EXH3</accession>
<reference evidence="1 2" key="1">
    <citation type="submission" date="2014-04" db="EMBL/GenBank/DDBJ databases">
        <title>Genome evolution of avian class.</title>
        <authorList>
            <person name="Zhang G."/>
            <person name="Li C."/>
        </authorList>
    </citation>
    <scope>NUCLEOTIDE SEQUENCE [LARGE SCALE GENOMIC DNA]</scope>
    <source>
        <strain evidence="1">BGI_N302</strain>
    </source>
</reference>
<proteinExistence type="predicted"/>
<dbReference type="InterPro" id="IPR016181">
    <property type="entry name" value="Acyl_CoA_acyltransferase"/>
</dbReference>
<dbReference type="SUPFAM" id="SSF55729">
    <property type="entry name" value="Acyl-CoA N-acyltransferases (Nat)"/>
    <property type="match status" value="1"/>
</dbReference>
<dbReference type="InterPro" id="IPR051822">
    <property type="entry name" value="Glycosyl_Hydrolase_84"/>
</dbReference>